<keyword evidence="2" id="KW-1185">Reference proteome</keyword>
<organism evidence="1 2">
    <name type="scientific">Vaccinium darrowii</name>
    <dbReference type="NCBI Taxonomy" id="229202"/>
    <lineage>
        <taxon>Eukaryota</taxon>
        <taxon>Viridiplantae</taxon>
        <taxon>Streptophyta</taxon>
        <taxon>Embryophyta</taxon>
        <taxon>Tracheophyta</taxon>
        <taxon>Spermatophyta</taxon>
        <taxon>Magnoliopsida</taxon>
        <taxon>eudicotyledons</taxon>
        <taxon>Gunneridae</taxon>
        <taxon>Pentapetalae</taxon>
        <taxon>asterids</taxon>
        <taxon>Ericales</taxon>
        <taxon>Ericaceae</taxon>
        <taxon>Vaccinioideae</taxon>
        <taxon>Vaccinieae</taxon>
        <taxon>Vaccinium</taxon>
    </lineage>
</organism>
<accession>A0ACB7XSI8</accession>
<comment type="caution">
    <text evidence="1">The sequence shown here is derived from an EMBL/GenBank/DDBJ whole genome shotgun (WGS) entry which is preliminary data.</text>
</comment>
<protein>
    <submittedName>
        <fullName evidence="1">Uncharacterized protein</fullName>
    </submittedName>
</protein>
<dbReference type="Proteomes" id="UP000828048">
    <property type="component" value="Chromosome 1"/>
</dbReference>
<evidence type="ECO:0000313" key="2">
    <source>
        <dbReference type="Proteomes" id="UP000828048"/>
    </source>
</evidence>
<proteinExistence type="predicted"/>
<name>A0ACB7XSI8_9ERIC</name>
<reference evidence="1 2" key="1">
    <citation type="journal article" date="2021" name="Hortic Res">
        <title>High-quality reference genome and annotation aids understanding of berry development for evergreen blueberry (Vaccinium darrowii).</title>
        <authorList>
            <person name="Yu J."/>
            <person name="Hulse-Kemp A.M."/>
            <person name="Babiker E."/>
            <person name="Staton M."/>
        </authorList>
    </citation>
    <scope>NUCLEOTIDE SEQUENCE [LARGE SCALE GENOMIC DNA]</scope>
    <source>
        <strain evidence="2">cv. NJ 8807/NJ 8810</strain>
        <tissue evidence="1">Young leaf</tissue>
    </source>
</reference>
<sequence length="141" mass="15748">MLLHKPSSNVKIGDYDIPKGSNVHVNAWAVARDSKVWKNPGEFRPERFLEEDVDMKGHDFPKGKLMGVPRGPTGDQLGDVNAWSSSPPFLAGPPKGVELEEIDMTKKLELVSFMRPLYRLLLNQDCLLTSTLLLTCNLLFA</sequence>
<evidence type="ECO:0000313" key="1">
    <source>
        <dbReference type="EMBL" id="KAH7843743.1"/>
    </source>
</evidence>
<dbReference type="EMBL" id="CM037151">
    <property type="protein sequence ID" value="KAH7843743.1"/>
    <property type="molecule type" value="Genomic_DNA"/>
</dbReference>
<gene>
    <name evidence="1" type="ORF">Vadar_020261</name>
</gene>